<evidence type="ECO:0000256" key="2">
    <source>
        <dbReference type="ARBA" id="ARBA00022475"/>
    </source>
</evidence>
<feature type="transmembrane region" description="Helical" evidence="6">
    <location>
        <begin position="185"/>
        <end position="203"/>
    </location>
</feature>
<dbReference type="STRING" id="665118.SAMN02983003_0778"/>
<feature type="transmembrane region" description="Helical" evidence="6">
    <location>
        <begin position="151"/>
        <end position="173"/>
    </location>
</feature>
<keyword evidence="4 6" id="KW-1133">Transmembrane helix</keyword>
<evidence type="ECO:0000313" key="7">
    <source>
        <dbReference type="EMBL" id="SFZ81921.1"/>
    </source>
</evidence>
<dbReference type="OrthoDB" id="9804822at2"/>
<evidence type="ECO:0000256" key="1">
    <source>
        <dbReference type="ARBA" id="ARBA00004651"/>
    </source>
</evidence>
<keyword evidence="2" id="KW-1003">Cell membrane</keyword>
<evidence type="ECO:0000313" key="8">
    <source>
        <dbReference type="Proteomes" id="UP000183447"/>
    </source>
</evidence>
<feature type="transmembrane region" description="Helical" evidence="6">
    <location>
        <begin position="6"/>
        <end position="28"/>
    </location>
</feature>
<feature type="transmembrane region" description="Helical" evidence="6">
    <location>
        <begin position="112"/>
        <end position="131"/>
    </location>
</feature>
<sequence length="205" mass="21708">MDFVTLAAFTLAYAIAVIVPGPGVAAVVARALGGGFKAGFFMVLGILAGDLIYLVFAVFGLAAVATWFGQAFTLIRWAGAAYLLYIAWTFWSARPGKEQIGARAPETPLRTFLSGFALTLGNPKTIVFYLALLPTLLPLDRPVTALAFTELVIIVTVVLLAVGCAYAALAAAAREFFRSPKALSRLNKSAALMMASAAVFIVIRE</sequence>
<proteinExistence type="predicted"/>
<accession>A0A1K2HUI8</accession>
<dbReference type="EMBL" id="FPKU01000001">
    <property type="protein sequence ID" value="SFZ81921.1"/>
    <property type="molecule type" value="Genomic_DNA"/>
</dbReference>
<protein>
    <submittedName>
        <fullName evidence="7">Threonine/homoserine/homoserine lactone efflux protein</fullName>
    </submittedName>
</protein>
<feature type="transmembrane region" description="Helical" evidence="6">
    <location>
        <begin position="40"/>
        <end position="68"/>
    </location>
</feature>
<name>A0A1K2HUI8_9HYPH</name>
<organism evidence="7 8">
    <name type="scientific">Devosia enhydra</name>
    <dbReference type="NCBI Taxonomy" id="665118"/>
    <lineage>
        <taxon>Bacteria</taxon>
        <taxon>Pseudomonadati</taxon>
        <taxon>Pseudomonadota</taxon>
        <taxon>Alphaproteobacteria</taxon>
        <taxon>Hyphomicrobiales</taxon>
        <taxon>Devosiaceae</taxon>
        <taxon>Devosia</taxon>
    </lineage>
</organism>
<reference evidence="7 8" key="1">
    <citation type="submission" date="2016-11" db="EMBL/GenBank/DDBJ databases">
        <authorList>
            <person name="Jaros S."/>
            <person name="Januszkiewicz K."/>
            <person name="Wedrychowicz H."/>
        </authorList>
    </citation>
    <scope>NUCLEOTIDE SEQUENCE [LARGE SCALE GENOMIC DNA]</scope>
    <source>
        <strain evidence="7 8">ATCC 23634</strain>
    </source>
</reference>
<feature type="transmembrane region" description="Helical" evidence="6">
    <location>
        <begin position="74"/>
        <end position="91"/>
    </location>
</feature>
<dbReference type="RefSeq" id="WP_072339166.1">
    <property type="nucleotide sequence ID" value="NZ_FPKU01000001.1"/>
</dbReference>
<evidence type="ECO:0000256" key="4">
    <source>
        <dbReference type="ARBA" id="ARBA00022989"/>
    </source>
</evidence>
<evidence type="ECO:0000256" key="5">
    <source>
        <dbReference type="ARBA" id="ARBA00023136"/>
    </source>
</evidence>
<dbReference type="GO" id="GO:0005886">
    <property type="term" value="C:plasma membrane"/>
    <property type="evidence" value="ECO:0007669"/>
    <property type="project" value="UniProtKB-SubCell"/>
</dbReference>
<comment type="subcellular location">
    <subcellularLocation>
        <location evidence="1">Cell membrane</location>
        <topology evidence="1">Multi-pass membrane protein</topology>
    </subcellularLocation>
</comment>
<dbReference type="InterPro" id="IPR001123">
    <property type="entry name" value="LeuE-type"/>
</dbReference>
<evidence type="ECO:0000256" key="6">
    <source>
        <dbReference type="SAM" id="Phobius"/>
    </source>
</evidence>
<dbReference type="AlphaFoldDB" id="A0A1K2HUI8"/>
<dbReference type="Pfam" id="PF01810">
    <property type="entry name" value="LysE"/>
    <property type="match status" value="1"/>
</dbReference>
<dbReference type="PANTHER" id="PTHR30086:SF20">
    <property type="entry name" value="ARGININE EXPORTER PROTEIN ARGO-RELATED"/>
    <property type="match status" value="1"/>
</dbReference>
<keyword evidence="5 6" id="KW-0472">Membrane</keyword>
<dbReference type="PIRSF" id="PIRSF006324">
    <property type="entry name" value="LeuE"/>
    <property type="match status" value="1"/>
</dbReference>
<dbReference type="Proteomes" id="UP000183447">
    <property type="component" value="Unassembled WGS sequence"/>
</dbReference>
<dbReference type="GO" id="GO:0015171">
    <property type="term" value="F:amino acid transmembrane transporter activity"/>
    <property type="evidence" value="ECO:0007669"/>
    <property type="project" value="TreeGrafter"/>
</dbReference>
<gene>
    <name evidence="7" type="ORF">SAMN02983003_0778</name>
</gene>
<keyword evidence="3 6" id="KW-0812">Transmembrane</keyword>
<keyword evidence="8" id="KW-1185">Reference proteome</keyword>
<evidence type="ECO:0000256" key="3">
    <source>
        <dbReference type="ARBA" id="ARBA00022692"/>
    </source>
</evidence>
<dbReference type="PANTHER" id="PTHR30086">
    <property type="entry name" value="ARGININE EXPORTER PROTEIN ARGO"/>
    <property type="match status" value="1"/>
</dbReference>